<protein>
    <submittedName>
        <fullName evidence="1">Thymidylate synthase</fullName>
    </submittedName>
</protein>
<dbReference type="Proteomes" id="UP000184196">
    <property type="component" value="Unassembled WGS sequence"/>
</dbReference>
<reference evidence="2" key="1">
    <citation type="submission" date="2016-11" db="EMBL/GenBank/DDBJ databases">
        <authorList>
            <person name="Varghese N."/>
            <person name="Submissions S."/>
        </authorList>
    </citation>
    <scope>NUCLEOTIDE SEQUENCE [LARGE SCALE GENOMIC DNA]</scope>
    <source>
        <strain evidence="2">DSM 11792</strain>
    </source>
</reference>
<organism evidence="1 2">
    <name type="scientific">Desulfofundulus australicus DSM 11792</name>
    <dbReference type="NCBI Taxonomy" id="1121425"/>
    <lineage>
        <taxon>Bacteria</taxon>
        <taxon>Bacillati</taxon>
        <taxon>Bacillota</taxon>
        <taxon>Clostridia</taxon>
        <taxon>Eubacteriales</taxon>
        <taxon>Peptococcaceae</taxon>
        <taxon>Desulfofundulus</taxon>
    </lineage>
</organism>
<dbReference type="EMBL" id="FQUW01000010">
    <property type="protein sequence ID" value="SHE87527.1"/>
    <property type="molecule type" value="Genomic_DNA"/>
</dbReference>
<evidence type="ECO:0000313" key="2">
    <source>
        <dbReference type="Proteomes" id="UP000184196"/>
    </source>
</evidence>
<accession>A0A1M4X2D3</accession>
<sequence length="248" mass="28875">MVEENREYLEPVFIRARNLPEAWYLLLKKLFEIDAYTYFPEWGGGADEQGRCDNSRREFDFITCQITHPWERPLCDILPPGLGIPAPPTTMDKIEEYFATYILNPYKGESESYTYGERICQQVEDLIRFYRTYGFDHVKGCIEVASPSDLARGKSLPCLRLIDTKIRLDRKAGVYRMHFYVYFRAWDLWGGFPVNMGGLQLFKEWLIEQIGPHPRTGIPLEDGEMIVMSKSLNVRGHMEPFARARVGL</sequence>
<dbReference type="AlphaFoldDB" id="A0A1M4X2D3"/>
<dbReference type="RefSeq" id="WP_073163604.1">
    <property type="nucleotide sequence ID" value="NZ_FQUW01000010.1"/>
</dbReference>
<proteinExistence type="predicted"/>
<dbReference type="OrthoDB" id="5414536at2"/>
<name>A0A1M4X2D3_9FIRM</name>
<dbReference type="Gene3D" id="3.30.572.10">
    <property type="entry name" value="Thymidylate synthase/dCMP hydroxymethylase domain"/>
    <property type="match status" value="1"/>
</dbReference>
<evidence type="ECO:0000313" key="1">
    <source>
        <dbReference type="EMBL" id="SHE87527.1"/>
    </source>
</evidence>
<dbReference type="InterPro" id="IPR036926">
    <property type="entry name" value="Thymidate_synth/dCMP_Mease_sf"/>
</dbReference>
<keyword evidence="2" id="KW-1185">Reference proteome</keyword>
<dbReference type="SUPFAM" id="SSF55831">
    <property type="entry name" value="Thymidylate synthase/dCMP hydroxymethylase"/>
    <property type="match status" value="1"/>
</dbReference>
<gene>
    <name evidence="1" type="ORF">SAMN02745218_00963</name>
</gene>